<dbReference type="EC" id="3.2.2.21" evidence="2"/>
<dbReference type="PANTHER" id="PTHR43003:SF12">
    <property type="entry name" value="DNA-3-METHYLADENINE GLYCOSYLASE"/>
    <property type="match status" value="1"/>
</dbReference>
<dbReference type="EMBL" id="BSSQ01000013">
    <property type="protein sequence ID" value="GLX68821.1"/>
    <property type="molecule type" value="Genomic_DNA"/>
</dbReference>
<evidence type="ECO:0000313" key="8">
    <source>
        <dbReference type="Proteomes" id="UP001157114"/>
    </source>
</evidence>
<evidence type="ECO:0000256" key="1">
    <source>
        <dbReference type="ARBA" id="ARBA00000086"/>
    </source>
</evidence>
<proteinExistence type="predicted"/>
<protein>
    <recommendedName>
        <fullName evidence="2">DNA-3-methyladenine glycosylase II</fullName>
        <ecNumber evidence="2">3.2.2.21</ecNumber>
    </recommendedName>
</protein>
<comment type="caution">
    <text evidence="7">The sequence shown here is derived from an EMBL/GenBank/DDBJ whole genome shotgun (WGS) entry which is preliminary data.</text>
</comment>
<dbReference type="RefSeq" id="WP_284239604.1">
    <property type="nucleotide sequence ID" value="NZ_BSSQ01000013.1"/>
</dbReference>
<evidence type="ECO:0000256" key="5">
    <source>
        <dbReference type="ARBA" id="ARBA00023204"/>
    </source>
</evidence>
<evidence type="ECO:0000313" key="7">
    <source>
        <dbReference type="EMBL" id="GLX68821.1"/>
    </source>
</evidence>
<dbReference type="Pfam" id="PF07934">
    <property type="entry name" value="OGG_N"/>
    <property type="match status" value="1"/>
</dbReference>
<dbReference type="Proteomes" id="UP001157114">
    <property type="component" value="Unassembled WGS sequence"/>
</dbReference>
<evidence type="ECO:0000256" key="4">
    <source>
        <dbReference type="ARBA" id="ARBA00022801"/>
    </source>
</evidence>
<dbReference type="Gene3D" id="3.30.310.20">
    <property type="entry name" value="DNA-3-methyladenine glycosylase AlkA, N-terminal domain"/>
    <property type="match status" value="1"/>
</dbReference>
<name>A0ABQ6GCX5_9BACL</name>
<dbReference type="SUPFAM" id="SSF48150">
    <property type="entry name" value="DNA-glycosylase"/>
    <property type="match status" value="1"/>
</dbReference>
<gene>
    <name evidence="7" type="primary">alkA</name>
    <name evidence="7" type="ORF">MU1_31660</name>
</gene>
<evidence type="ECO:0000256" key="3">
    <source>
        <dbReference type="ARBA" id="ARBA00022763"/>
    </source>
</evidence>
<keyword evidence="5" id="KW-0234">DNA repair</keyword>
<dbReference type="Pfam" id="PF00730">
    <property type="entry name" value="HhH-GPD"/>
    <property type="match status" value="1"/>
</dbReference>
<dbReference type="CDD" id="cd00056">
    <property type="entry name" value="ENDO3c"/>
    <property type="match status" value="1"/>
</dbReference>
<dbReference type="SUPFAM" id="SSF55945">
    <property type="entry name" value="TATA-box binding protein-like"/>
    <property type="match status" value="1"/>
</dbReference>
<dbReference type="SMART" id="SM00478">
    <property type="entry name" value="ENDO3c"/>
    <property type="match status" value="1"/>
</dbReference>
<feature type="domain" description="HhH-GPD" evidence="6">
    <location>
        <begin position="137"/>
        <end position="302"/>
    </location>
</feature>
<dbReference type="InterPro" id="IPR023170">
    <property type="entry name" value="HhH_base_excis_C"/>
</dbReference>
<reference evidence="7 8" key="1">
    <citation type="submission" date="2023-03" db="EMBL/GenBank/DDBJ databases">
        <title>Draft genome sequence of the bacteria which degrade cell wall of Tricholomamatutake.</title>
        <authorList>
            <person name="Konishi Y."/>
            <person name="Fukuta Y."/>
            <person name="Shirasaka N."/>
        </authorList>
    </citation>
    <scope>NUCLEOTIDE SEQUENCE [LARGE SCALE GENOMIC DNA]</scope>
    <source>
        <strain evidence="8">mu1</strain>
    </source>
</reference>
<dbReference type="InterPro" id="IPR003265">
    <property type="entry name" value="HhH-GPD_domain"/>
</dbReference>
<dbReference type="PANTHER" id="PTHR43003">
    <property type="entry name" value="DNA-3-METHYLADENINE GLYCOSYLASE"/>
    <property type="match status" value="1"/>
</dbReference>
<evidence type="ECO:0000256" key="2">
    <source>
        <dbReference type="ARBA" id="ARBA00012000"/>
    </source>
</evidence>
<dbReference type="InterPro" id="IPR011257">
    <property type="entry name" value="DNA_glycosylase"/>
</dbReference>
<accession>A0ABQ6GCX5</accession>
<organism evidence="7 8">
    <name type="scientific">Paenibacillus glycanilyticus</name>
    <dbReference type="NCBI Taxonomy" id="126569"/>
    <lineage>
        <taxon>Bacteria</taxon>
        <taxon>Bacillati</taxon>
        <taxon>Bacillota</taxon>
        <taxon>Bacilli</taxon>
        <taxon>Bacillales</taxon>
        <taxon>Paenibacillaceae</taxon>
        <taxon>Paenibacillus</taxon>
    </lineage>
</organism>
<keyword evidence="8" id="KW-1185">Reference proteome</keyword>
<dbReference type="InterPro" id="IPR051912">
    <property type="entry name" value="Alkylbase_DNA_Glycosylase/TA"/>
</dbReference>
<evidence type="ECO:0000259" key="6">
    <source>
        <dbReference type="SMART" id="SM00478"/>
    </source>
</evidence>
<dbReference type="Gene3D" id="1.10.1670.10">
    <property type="entry name" value="Helix-hairpin-Helix base-excision DNA repair enzymes (C-terminal)"/>
    <property type="match status" value="1"/>
</dbReference>
<dbReference type="Gene3D" id="1.10.340.30">
    <property type="entry name" value="Hypothetical protein, domain 2"/>
    <property type="match status" value="1"/>
</dbReference>
<dbReference type="InterPro" id="IPR012904">
    <property type="entry name" value="OGG_N"/>
</dbReference>
<sequence>MPDSSILYIKVPEPFNYNETVNYLRRSPNELLYQVEGDVVYRLIPSASGEEPAAVEIRHSDAGELVVRVVGEERVHIERQREIEAYIREWFDFDTDLSPFYDMAGKDPLLVHAISRFHGLRSVGISDLFEALCWGIIGQQINLAFAYTLKKRFVEAYGQSLEREGRTYWLFPEPGTIAALKTEDLTPMQMTVKKSEYLIGVAKLMAEGTLNKHGLLELGDFAAIEKQLIAIRGIGPWTANYVLMRCLRLPNAFPIADVGLHNSIKALTGSEAKPSISEIKRMAEGWKGWEAYATFYLWRILY</sequence>
<dbReference type="InterPro" id="IPR037046">
    <property type="entry name" value="AlkA_N_sf"/>
</dbReference>
<keyword evidence="4" id="KW-0378">Hydrolase</keyword>
<keyword evidence="3" id="KW-0227">DNA damage</keyword>
<comment type="catalytic activity">
    <reaction evidence="1">
        <text>Hydrolysis of alkylated DNA, releasing 3-methyladenine, 3-methylguanine, 7-methylguanine and 7-methyladenine.</text>
        <dbReference type="EC" id="3.2.2.21"/>
    </reaction>
</comment>